<organism evidence="1 2">
    <name type="scientific">Pseudomonas triticicola</name>
    <dbReference type="NCBI Taxonomy" id="2842345"/>
    <lineage>
        <taxon>Bacteria</taxon>
        <taxon>Pseudomonadati</taxon>
        <taxon>Pseudomonadota</taxon>
        <taxon>Gammaproteobacteria</taxon>
        <taxon>Pseudomonadales</taxon>
        <taxon>Pseudomonadaceae</taxon>
        <taxon>Pseudomonas</taxon>
    </lineage>
</organism>
<evidence type="ECO:0000313" key="2">
    <source>
        <dbReference type="Proteomes" id="UP001048763"/>
    </source>
</evidence>
<reference evidence="1" key="1">
    <citation type="submission" date="2021-06" db="EMBL/GenBank/DDBJ databases">
        <title>Updating the genus Pseudomonas: Description of 43 new species and partition of the Pseudomonas putida group.</title>
        <authorList>
            <person name="Girard L."/>
            <person name="Lood C."/>
            <person name="Vandamme P."/>
            <person name="Rokni-Zadeh H."/>
            <person name="Van Noort V."/>
            <person name="Hofte M."/>
            <person name="Lavigne R."/>
            <person name="De Mot R."/>
        </authorList>
    </citation>
    <scope>NUCLEOTIDE SEQUENCE</scope>
    <source>
        <strain evidence="1">SWRI88</strain>
    </source>
</reference>
<gene>
    <name evidence="1" type="ORF">KVG85_03100</name>
</gene>
<dbReference type="EMBL" id="JAHSTX010000001">
    <property type="protein sequence ID" value="MBV4545089.1"/>
    <property type="molecule type" value="Genomic_DNA"/>
</dbReference>
<sequence>MENFFVELEAPHPHCVKNIVFGGKLPKRGLRWEFVNELKPIDLYCYLYAKYGEPNGIQNFLRKDDSDNLIHWEWTLASERGVVSILGMNFRTEVHLIGDFVDSGLTLEMFISQIKSDFKSYGKKISAFRLELEKWTRFFNPYSRIKSSVEQNFKQLDMLDIDPRRDRLPHPGEGTDFDEFKYRWQALNERYSSAVGLVFGLRAMLPVLAESFVNLLIFVLARPEIKANDRLFQNVVRQPIDVRVQMLSVHCIGFSNVVDYASEECKAFHTLMNDRNDLLHGNIEMPKLAMGDVYFRGKIPLFLQYEDMWSESIGASLRSIKFDTIRQDRKVVEDFINYLVGRLAPQYAETIEHIASQRDLGMNIKTGRLGVLFSDQISDFRAVFKAGEP</sequence>
<comment type="caution">
    <text evidence="1">The sequence shown here is derived from an EMBL/GenBank/DDBJ whole genome shotgun (WGS) entry which is preliminary data.</text>
</comment>
<dbReference type="Proteomes" id="UP001048763">
    <property type="component" value="Unassembled WGS sequence"/>
</dbReference>
<name>A0ABS6RG54_9PSED</name>
<dbReference type="RefSeq" id="WP_217862948.1">
    <property type="nucleotide sequence ID" value="NZ_JAHSTX010000001.1"/>
</dbReference>
<accession>A0ABS6RG54</accession>
<evidence type="ECO:0008006" key="3">
    <source>
        <dbReference type="Google" id="ProtNLM"/>
    </source>
</evidence>
<proteinExistence type="predicted"/>
<keyword evidence="2" id="KW-1185">Reference proteome</keyword>
<protein>
    <recommendedName>
        <fullName evidence="3">Apea-like HEPN domain-containing protein</fullName>
    </recommendedName>
</protein>
<evidence type="ECO:0000313" key="1">
    <source>
        <dbReference type="EMBL" id="MBV4545089.1"/>
    </source>
</evidence>